<dbReference type="InterPro" id="IPR012677">
    <property type="entry name" value="Nucleotide-bd_a/b_plait_sf"/>
</dbReference>
<feature type="domain" description="RRM" evidence="3">
    <location>
        <begin position="1"/>
        <end position="79"/>
    </location>
</feature>
<dbReference type="RefSeq" id="WP_014100930.1">
    <property type="nucleotide sequence ID" value="NC_016025.1"/>
</dbReference>
<feature type="region of interest" description="Disordered" evidence="2">
    <location>
        <begin position="75"/>
        <end position="112"/>
    </location>
</feature>
<evidence type="ECO:0000256" key="1">
    <source>
        <dbReference type="ARBA" id="ARBA00022884"/>
    </source>
</evidence>
<dbReference type="STRING" id="981222.Cabther_B0189"/>
<dbReference type="SUPFAM" id="SSF54928">
    <property type="entry name" value="RNA-binding domain, RBD"/>
    <property type="match status" value="1"/>
</dbReference>
<dbReference type="InterPro" id="IPR035979">
    <property type="entry name" value="RBD_domain_sf"/>
</dbReference>
<dbReference type="GO" id="GO:0003723">
    <property type="term" value="F:RNA binding"/>
    <property type="evidence" value="ECO:0007669"/>
    <property type="project" value="UniProtKB-KW"/>
</dbReference>
<dbReference type="InterPro" id="IPR048289">
    <property type="entry name" value="RRM2_NsCP33-like"/>
</dbReference>
<dbReference type="SMART" id="SM00361">
    <property type="entry name" value="RRM_1"/>
    <property type="match status" value="1"/>
</dbReference>
<sequence length="112" mass="12246">MKLYVGNLSFQTTSEDLRDHFSKAGTVESAQVVEDRDTNRSRGFGFVEFTSTEDGNRAIEMFHGTEFNGRTLTVNEARPREERNGGYGGGNRRGGYNGGGRRGGGGYGRGGW</sequence>
<dbReference type="PROSITE" id="PS50102">
    <property type="entry name" value="RRM"/>
    <property type="match status" value="1"/>
</dbReference>
<keyword evidence="5" id="KW-1185">Reference proteome</keyword>
<dbReference type="HOGENOM" id="CLU_012062_28_1_0"/>
<reference evidence="4 5" key="1">
    <citation type="journal article" date="2012" name="Environ. Microbiol.">
        <title>Complete genome of Candidatus Chloracidobacterium thermophilum, a chlorophyll-based photoheterotroph belonging to the phylum Acidobacteria.</title>
        <authorList>
            <person name="Garcia Costas A.M."/>
            <person name="Liu Z."/>
            <person name="Tomsho L.P."/>
            <person name="Schuster S.C."/>
            <person name="Ward D.M."/>
            <person name="Bryant D.A."/>
        </authorList>
    </citation>
    <scope>NUCLEOTIDE SEQUENCE [LARGE SCALE GENOMIC DNA]</scope>
    <source>
        <strain evidence="4 5">B</strain>
    </source>
</reference>
<proteinExistence type="predicted"/>
<dbReference type="PANTHER" id="PTHR48027">
    <property type="entry name" value="HETEROGENEOUS NUCLEAR RIBONUCLEOPROTEIN 87F-RELATED"/>
    <property type="match status" value="1"/>
</dbReference>
<dbReference type="InterPro" id="IPR003954">
    <property type="entry name" value="RRM_euk-type"/>
</dbReference>
<gene>
    <name evidence="4" type="ordered locus">Cabther_B0189</name>
</gene>
<evidence type="ECO:0000256" key="2">
    <source>
        <dbReference type="SAM" id="MobiDB-lite"/>
    </source>
</evidence>
<accession>G2LK25</accession>
<feature type="compositionally biased region" description="Gly residues" evidence="2">
    <location>
        <begin position="85"/>
        <end position="112"/>
    </location>
</feature>
<dbReference type="KEGG" id="ctm:Cabther_B0189"/>
<evidence type="ECO:0000313" key="4">
    <source>
        <dbReference type="EMBL" id="AEP13192.1"/>
    </source>
</evidence>
<dbReference type="OrthoDB" id="9798855at2"/>
<dbReference type="Pfam" id="PF00076">
    <property type="entry name" value="RRM_1"/>
    <property type="match status" value="1"/>
</dbReference>
<dbReference type="Gene3D" id="3.30.70.330">
    <property type="match status" value="1"/>
</dbReference>
<dbReference type="EMBL" id="CP002515">
    <property type="protein sequence ID" value="AEP13192.1"/>
    <property type="molecule type" value="Genomic_DNA"/>
</dbReference>
<dbReference type="Proteomes" id="UP000006791">
    <property type="component" value="Chromosome 2"/>
</dbReference>
<dbReference type="SMART" id="SM00360">
    <property type="entry name" value="RRM"/>
    <property type="match status" value="1"/>
</dbReference>
<dbReference type="AlphaFoldDB" id="G2LK25"/>
<organism evidence="4 5">
    <name type="scientific">Chloracidobacterium thermophilum (strain B)</name>
    <dbReference type="NCBI Taxonomy" id="981222"/>
    <lineage>
        <taxon>Bacteria</taxon>
        <taxon>Pseudomonadati</taxon>
        <taxon>Acidobacteriota</taxon>
        <taxon>Terriglobia</taxon>
        <taxon>Terriglobales</taxon>
        <taxon>Acidobacteriaceae</taxon>
        <taxon>Chloracidobacterium</taxon>
    </lineage>
</organism>
<name>G2LK25_CHLTF</name>
<protein>
    <submittedName>
        <fullName evidence="4">RNA-binding proteins (RRM domain)</fullName>
    </submittedName>
</protein>
<dbReference type="InterPro" id="IPR052462">
    <property type="entry name" value="SLIRP/GR-RBP-like"/>
</dbReference>
<keyword evidence="1" id="KW-0694">RNA-binding</keyword>
<dbReference type="InterPro" id="IPR000504">
    <property type="entry name" value="RRM_dom"/>
</dbReference>
<evidence type="ECO:0000313" key="5">
    <source>
        <dbReference type="Proteomes" id="UP000006791"/>
    </source>
</evidence>
<dbReference type="CDD" id="cd21608">
    <property type="entry name" value="RRM2_NsCP33_like"/>
    <property type="match status" value="1"/>
</dbReference>
<evidence type="ECO:0000259" key="3">
    <source>
        <dbReference type="PROSITE" id="PS50102"/>
    </source>
</evidence>